<accession>A0A5J9WE26</accession>
<comment type="similarity">
    <text evidence="1 4">Belongs to the Frigida family.</text>
</comment>
<feature type="region of interest" description="Disordered" evidence="5">
    <location>
        <begin position="133"/>
        <end position="206"/>
    </location>
</feature>
<dbReference type="PANTHER" id="PTHR31791:SF47">
    <property type="entry name" value="INACTIVE FRIGIDA-LIKE PROTEIN 2"/>
    <property type="match status" value="1"/>
</dbReference>
<protein>
    <recommendedName>
        <fullName evidence="4">FRIGIDA-like protein</fullName>
    </recommendedName>
</protein>
<feature type="compositionally biased region" description="Acidic residues" evidence="5">
    <location>
        <begin position="169"/>
        <end position="192"/>
    </location>
</feature>
<evidence type="ECO:0000256" key="2">
    <source>
        <dbReference type="ARBA" id="ARBA00022782"/>
    </source>
</evidence>
<evidence type="ECO:0000256" key="1">
    <source>
        <dbReference type="ARBA" id="ARBA00008956"/>
    </source>
</evidence>
<keyword evidence="2 4" id="KW-0221">Differentiation</keyword>
<proteinExistence type="inferred from homology"/>
<dbReference type="Proteomes" id="UP000324897">
    <property type="component" value="Chromosome 5"/>
</dbReference>
<feature type="compositionally biased region" description="Basic and acidic residues" evidence="5">
    <location>
        <begin position="157"/>
        <end position="168"/>
    </location>
</feature>
<evidence type="ECO:0000256" key="5">
    <source>
        <dbReference type="SAM" id="MobiDB-lite"/>
    </source>
</evidence>
<organism evidence="6 7">
    <name type="scientific">Eragrostis curvula</name>
    <name type="common">weeping love grass</name>
    <dbReference type="NCBI Taxonomy" id="38414"/>
    <lineage>
        <taxon>Eukaryota</taxon>
        <taxon>Viridiplantae</taxon>
        <taxon>Streptophyta</taxon>
        <taxon>Embryophyta</taxon>
        <taxon>Tracheophyta</taxon>
        <taxon>Spermatophyta</taxon>
        <taxon>Magnoliopsida</taxon>
        <taxon>Liliopsida</taxon>
        <taxon>Poales</taxon>
        <taxon>Poaceae</taxon>
        <taxon>PACMAD clade</taxon>
        <taxon>Chloridoideae</taxon>
        <taxon>Eragrostideae</taxon>
        <taxon>Eragrostidinae</taxon>
        <taxon>Eragrostis</taxon>
    </lineage>
</organism>
<evidence type="ECO:0000313" key="7">
    <source>
        <dbReference type="Proteomes" id="UP000324897"/>
    </source>
</evidence>
<dbReference type="EMBL" id="RWGY01000004">
    <property type="protein sequence ID" value="TVU46283.1"/>
    <property type="molecule type" value="Genomic_DNA"/>
</dbReference>
<evidence type="ECO:0000256" key="4">
    <source>
        <dbReference type="RuleBase" id="RU364012"/>
    </source>
</evidence>
<keyword evidence="3 4" id="KW-0287">Flowering</keyword>
<dbReference type="PANTHER" id="PTHR31791">
    <property type="entry name" value="FRIGIDA-LIKE PROTEIN 3-RELATED"/>
    <property type="match status" value="1"/>
</dbReference>
<feature type="compositionally biased region" description="Acidic residues" evidence="5">
    <location>
        <begin position="106"/>
        <end position="118"/>
    </location>
</feature>
<dbReference type="InterPro" id="IPR012474">
    <property type="entry name" value="Frigida"/>
</dbReference>
<gene>
    <name evidence="6" type="ORF">EJB05_05809</name>
</gene>
<dbReference type="GO" id="GO:0030154">
    <property type="term" value="P:cell differentiation"/>
    <property type="evidence" value="ECO:0007669"/>
    <property type="project" value="UniProtKB-KW"/>
</dbReference>
<evidence type="ECO:0000256" key="3">
    <source>
        <dbReference type="ARBA" id="ARBA00023089"/>
    </source>
</evidence>
<dbReference type="AlphaFoldDB" id="A0A5J9WE26"/>
<feature type="compositionally biased region" description="Basic and acidic residues" evidence="5">
    <location>
        <begin position="527"/>
        <end position="538"/>
    </location>
</feature>
<comment type="caution">
    <text evidence="6">The sequence shown here is derived from an EMBL/GenBank/DDBJ whole genome shotgun (WGS) entry which is preliminary data.</text>
</comment>
<dbReference type="Pfam" id="PF07899">
    <property type="entry name" value="Frigida"/>
    <property type="match status" value="1"/>
</dbReference>
<dbReference type="GO" id="GO:0009908">
    <property type="term" value="P:flower development"/>
    <property type="evidence" value="ECO:0007669"/>
    <property type="project" value="UniProtKB-KW"/>
</dbReference>
<reference evidence="6 7" key="1">
    <citation type="journal article" date="2019" name="Sci. Rep.">
        <title>A high-quality genome of Eragrostis curvula grass provides insights into Poaceae evolution and supports new strategies to enhance forage quality.</title>
        <authorList>
            <person name="Carballo J."/>
            <person name="Santos B.A.C.M."/>
            <person name="Zappacosta D."/>
            <person name="Garbus I."/>
            <person name="Selva J.P."/>
            <person name="Gallo C.A."/>
            <person name="Diaz A."/>
            <person name="Albertini E."/>
            <person name="Caccamo M."/>
            <person name="Echenique V."/>
        </authorList>
    </citation>
    <scope>NUCLEOTIDE SEQUENCE [LARGE SCALE GENOMIC DNA]</scope>
    <source>
        <strain evidence="7">cv. Victoria</strain>
        <tissue evidence="6">Leaf</tissue>
    </source>
</reference>
<feature type="region of interest" description="Disordered" evidence="5">
    <location>
        <begin position="513"/>
        <end position="545"/>
    </location>
</feature>
<keyword evidence="7" id="KW-1185">Reference proteome</keyword>
<sequence>MTYPVMMQIGIDPQVAAMTVAELDAAITAHQGKKDALRKAFENLSACSPSPLPFTWEGLDAYISGLQSSISLRFRQLQVLEAARTASSVLPPANNLNNGKARIQDDDTSDEEQWEEQVDDDHVDMQVVQDKIGNGWKEDEDPGDKEEDVEEAEELETMDKIVHKTNDEEAREEGELEEAYEDQYTDTNEDEEVARTASTVQGDRDEACTEEQGAEIANKVCSITSVQEEEVNQAPPGADEDLVAACASMNTTKLFEFMCSSVAIQRQEYPLAMRHAPDAAALVLGVVKLFIRTKNPRTKRLCLNCTALIQCVQSGPAPAAEPSSGKIEQAKRVAKDWKEMIDNPGSYGDLNAVASWGLLWFLVSYNIASEFDTVEIIRLYAAVPRKTKKIKTVELCKDLIDYLIGNAQYLDAVHLAHVYDLMNKYPPHSLLKGYLKKAKQTAVETFRMNMACKSQNWVIGKEMDCLRVTQNLVKEHITDSSQCSIILTEIEKLIDEYAKRKLHLANASSTSTFNWKQQQKQRTKKRKNEEELVREAAETRANSLD</sequence>
<feature type="region of interest" description="Disordered" evidence="5">
    <location>
        <begin position="91"/>
        <end position="118"/>
    </location>
</feature>
<feature type="compositionally biased region" description="Acidic residues" evidence="5">
    <location>
        <begin position="138"/>
        <end position="156"/>
    </location>
</feature>
<name>A0A5J9WE26_9POAL</name>
<keyword evidence="4" id="KW-0217">Developmental protein</keyword>
<evidence type="ECO:0000313" key="6">
    <source>
        <dbReference type="EMBL" id="TVU46283.1"/>
    </source>
</evidence>
<dbReference type="OrthoDB" id="1166059at2759"/>
<feature type="non-terminal residue" evidence="6">
    <location>
        <position position="1"/>
    </location>
</feature>
<dbReference type="Gramene" id="TVU46283">
    <property type="protein sequence ID" value="TVU46283"/>
    <property type="gene ID" value="EJB05_05809"/>
</dbReference>